<reference evidence="10 11" key="1">
    <citation type="journal article" date="2018" name="PLoS Genet.">
        <title>Population sequencing reveals clonal diversity and ancestral inbreeding in the grapevine cultivar Chardonnay.</title>
        <authorList>
            <person name="Roach M.J."/>
            <person name="Johnson D.L."/>
            <person name="Bohlmann J."/>
            <person name="van Vuuren H.J."/>
            <person name="Jones S.J."/>
            <person name="Pretorius I.S."/>
            <person name="Schmidt S.A."/>
            <person name="Borneman A.R."/>
        </authorList>
    </citation>
    <scope>NUCLEOTIDE SEQUENCE [LARGE SCALE GENOMIC DNA]</scope>
    <source>
        <strain evidence="11">cv. Chardonnay</strain>
        <tissue evidence="10">Leaf</tissue>
    </source>
</reference>
<dbReference type="CDD" id="cd09141">
    <property type="entry name" value="PLDc_vPLD1_2_yPLD_like_2"/>
    <property type="match status" value="1"/>
</dbReference>
<feature type="domain" description="Reverse transcriptase" evidence="9">
    <location>
        <begin position="305"/>
        <end position="573"/>
    </location>
</feature>
<evidence type="ECO:0000256" key="6">
    <source>
        <dbReference type="ARBA" id="ARBA00023098"/>
    </source>
</evidence>
<protein>
    <recommendedName>
        <fullName evidence="2">phospholipase D</fullName>
        <ecNumber evidence="2">3.1.4.4</ecNumber>
    </recommendedName>
</protein>
<evidence type="ECO:0000256" key="5">
    <source>
        <dbReference type="ARBA" id="ARBA00022963"/>
    </source>
</evidence>
<keyword evidence="3" id="KW-0677">Repeat</keyword>
<dbReference type="Pfam" id="PF00614">
    <property type="entry name" value="PLDc"/>
    <property type="match status" value="2"/>
</dbReference>
<accession>A0A438IQX0</accession>
<proteinExistence type="predicted"/>
<feature type="domain" description="PLD phosphodiesterase" evidence="8">
    <location>
        <begin position="1131"/>
        <end position="1158"/>
    </location>
</feature>
<dbReference type="CDD" id="cd09138">
    <property type="entry name" value="PLDc_vPLD1_2_yPLD_like_1"/>
    <property type="match status" value="1"/>
</dbReference>
<comment type="caution">
    <text evidence="10">The sequence shown here is derived from an EMBL/GenBank/DDBJ whole genome shotgun (WGS) entry which is preliminary data.</text>
</comment>
<dbReference type="Proteomes" id="UP000288805">
    <property type="component" value="Unassembled WGS sequence"/>
</dbReference>
<dbReference type="CDD" id="cd01650">
    <property type="entry name" value="RT_nLTR_like"/>
    <property type="match status" value="1"/>
</dbReference>
<dbReference type="InterPro" id="IPR001736">
    <property type="entry name" value="PLipase_D/transphosphatidylase"/>
</dbReference>
<sequence length="1811" mass="206822">MVCKFLEVSKLSFSPEYGPKLKEDYVMVKHLPKIPKEDDTRKCCPCPWFSCCNDNWQKVWAVLKPGFLALLEDPFHPQPLDIIVFDLLPASDGNGEGRLSLAKEIKERNPLRHALKILGNVSLNRAEAFSRLQRWETRENDSPLTAGEVEAKNLALEDYKKWALLEETSWRQKSREIWLKEGDKNTKYFHKMANARARKNFLSKIRINEVTLSSSDDLKEGVCRAYKSLLSEPGDWRPKINGLNFKELGEGLASSLEVEFSEEEIFAALSSCCGDKAPGPDGFTMAFWLFCWDVVKSEILELFREFHLHGTFQRSLNSTFLLLIPKKEGPEDLRDFRPISLVGSVYKLLAKVLANRLKSVMGEVISDSQQAFVHGRQILDAVLIANEALDSRLKDNVPGLLLKLDIEKAFDHVNWNFLMDVMSRMGFGHKWINWMKWCWSTATFSILINGCPTGFFRSSRGLRQGDPLSPYLFLFAMEALSQLLSRARNEGFISGFKVGGRGREGLIVSHLLFADDTLIFCDADAVQLQYLSWTFMWFEAISGLKVNLSKSEAIPVGECPPMESLVSILGCKIGCLPTSYLGLPLGALYKSTSAWDAVEERFRKRLSLWKRQYLSKGGRLTLLKSTLSSLPTYFLSLFVIPKRVCARLEKIQRDFLWGGGALENKPHLVCWKVICAAKKDGGLGIRNLAIFNKALLGKWLWRFANENESLWKQTISSKYDLQDGGWCSKGVRDRYGVGVWKAIRNGWENFQSHSRFLVGDGTRVKFWKDLWCENQSLEEAFPILFNLSVNKEGLVAEAWEEDGAGGSWGPRFNRHLNDWEVGEVENLLSKLHPLTIRRGVDDSLRWKANKNGTFSVKCFYSSLSIGNNHPFPASTIWTSWAPTRASFFGWEAAWNRLLTIDRLKRFGWNIPNRCFLCKNEEESTDHLLLFCEKARMLWYLTFSLFGVQWVMHSSVKRNLLGWKFLKVTCGNRSIRLRAKSSAKVKDWVAAINDAGLRPPEGWCHPHRFGSFAPPRGLSEDGSLAQWFVDGRAAFEAIASAIEEAKSEIFICGWWVCPELYLRRPFHSHASSRLDALLEAKAKQGVQIYILLYKEVALALKINSVYSKRKLLSIHENVRVLRYPDHFSTGVYLWSHHEKLVIVDYQICFIGGLDLCFGRYDTLEHKVGDKLHSLCENIDKSFFFSKESEPNSWEDTMKDELDRGKYPRMPWHDVHCALWGPPCRDVARHFVQRWNYAKRNKAPNEQAIPLLMPQQHMVIPHYMGRSREMEVEKKNVENNYKDIKKLDSFSSRSSFQDIPLLLPQEPDGLDSPHGESKLNGFDSSSNLLDQPTRVSRSLSFSFRKSKIEPVPDMPMKGFVDDLDTLDLKGKMSSDIMAQPGMRTCDREWWETQERGNQVLSADETGQVGPCVPCRCQVIRSVSQWSAGTSQVEDSTHNAYCSLIEKAEHFIYIENQFFISGLSGDEIIRNRVLEVLYRRIMQAYNDKKCFRVIIVIPLLPGFQGGLDDGGAASVRAIMHWQYRTICRGNNSILQNLYDVIGHKTHDYISFYGLRAYGRLFDGGPVASSQVYVHSKIMIVDDCTTLIGSANINDRSLLGSRDSEFMDRLWLWKCRLALIRGGISILKPWTVQTNEPSIPSLVLFLIGVLIEDKELVDSYMGGKPKKAGKFAHSLRLSLWSEHLGLRGGEIDQIKDPVVDSTYRDVWMATAKTNSTIYQDVFSCIPNDLIHSRAAMRQHMAIWKEKLGHTTIDLGIAPMKLESYDNGDMKTIEPMERLESVKGHLVYFPLDFMCKEDLRPVFNESEYYASPQVFH</sequence>
<evidence type="ECO:0000313" key="10">
    <source>
        <dbReference type="EMBL" id="RVW99117.1"/>
    </source>
</evidence>
<dbReference type="EMBL" id="QGNW01000089">
    <property type="protein sequence ID" value="RVW99117.1"/>
    <property type="molecule type" value="Genomic_DNA"/>
</dbReference>
<dbReference type="InterPro" id="IPR026960">
    <property type="entry name" value="RVT-Znf"/>
</dbReference>
<feature type="domain" description="PLD phosphodiesterase" evidence="8">
    <location>
        <begin position="1566"/>
        <end position="1593"/>
    </location>
</feature>
<dbReference type="PANTHER" id="PTHR18896">
    <property type="entry name" value="PHOSPHOLIPASE D"/>
    <property type="match status" value="1"/>
</dbReference>
<dbReference type="SUPFAM" id="SSF56672">
    <property type="entry name" value="DNA/RNA polymerases"/>
    <property type="match status" value="1"/>
</dbReference>
<dbReference type="PROSITE" id="PS50878">
    <property type="entry name" value="RT_POL"/>
    <property type="match status" value="1"/>
</dbReference>
<dbReference type="Pfam" id="PF00078">
    <property type="entry name" value="RVT_1"/>
    <property type="match status" value="1"/>
</dbReference>
<evidence type="ECO:0000256" key="1">
    <source>
        <dbReference type="ARBA" id="ARBA00000798"/>
    </source>
</evidence>
<dbReference type="EC" id="3.1.4.4" evidence="2"/>
<dbReference type="InterPro" id="IPR043502">
    <property type="entry name" value="DNA/RNA_pol_sf"/>
</dbReference>
<dbReference type="SMART" id="SM00155">
    <property type="entry name" value="PLDc"/>
    <property type="match status" value="2"/>
</dbReference>
<gene>
    <name evidence="10" type="primary">PLDZETA1_4</name>
    <name evidence="10" type="ORF">CK203_019014</name>
</gene>
<dbReference type="PANTHER" id="PTHR18896:SF76">
    <property type="entry name" value="PHOSPHOLIPASE"/>
    <property type="match status" value="1"/>
</dbReference>
<dbReference type="PROSITE" id="PS50035">
    <property type="entry name" value="PLD"/>
    <property type="match status" value="2"/>
</dbReference>
<name>A0A438IQX0_VITVI</name>
<dbReference type="GO" id="GO:0016042">
    <property type="term" value="P:lipid catabolic process"/>
    <property type="evidence" value="ECO:0007669"/>
    <property type="project" value="UniProtKB-KW"/>
</dbReference>
<evidence type="ECO:0000259" key="8">
    <source>
        <dbReference type="PROSITE" id="PS50035"/>
    </source>
</evidence>
<evidence type="ECO:0000313" key="11">
    <source>
        <dbReference type="Proteomes" id="UP000288805"/>
    </source>
</evidence>
<keyword evidence="5" id="KW-0442">Lipid degradation</keyword>
<comment type="catalytic activity">
    <reaction evidence="1">
        <text>a 1,2-diacyl-sn-glycero-3-phosphocholine + H2O = a 1,2-diacyl-sn-glycero-3-phosphate + choline + H(+)</text>
        <dbReference type="Rhea" id="RHEA:14445"/>
        <dbReference type="ChEBI" id="CHEBI:15354"/>
        <dbReference type="ChEBI" id="CHEBI:15377"/>
        <dbReference type="ChEBI" id="CHEBI:15378"/>
        <dbReference type="ChEBI" id="CHEBI:57643"/>
        <dbReference type="ChEBI" id="CHEBI:58608"/>
        <dbReference type="EC" id="3.1.4.4"/>
    </reaction>
</comment>
<dbReference type="Pfam" id="PF13966">
    <property type="entry name" value="zf-RVT"/>
    <property type="match status" value="1"/>
</dbReference>
<dbReference type="InterPro" id="IPR000477">
    <property type="entry name" value="RT_dom"/>
</dbReference>
<evidence type="ECO:0000256" key="7">
    <source>
        <dbReference type="SAM" id="MobiDB-lite"/>
    </source>
</evidence>
<keyword evidence="4" id="KW-0378">Hydrolase</keyword>
<evidence type="ECO:0000259" key="9">
    <source>
        <dbReference type="PROSITE" id="PS50878"/>
    </source>
</evidence>
<evidence type="ECO:0000256" key="4">
    <source>
        <dbReference type="ARBA" id="ARBA00022801"/>
    </source>
</evidence>
<dbReference type="FunFam" id="3.30.870.10:FF:000011">
    <property type="entry name" value="Phospholipase"/>
    <property type="match status" value="1"/>
</dbReference>
<dbReference type="GO" id="GO:0004630">
    <property type="term" value="F:phospholipase D activity"/>
    <property type="evidence" value="ECO:0007669"/>
    <property type="project" value="UniProtKB-EC"/>
</dbReference>
<dbReference type="InterPro" id="IPR015679">
    <property type="entry name" value="PLipase_D_fam"/>
</dbReference>
<evidence type="ECO:0000256" key="3">
    <source>
        <dbReference type="ARBA" id="ARBA00022737"/>
    </source>
</evidence>
<feature type="region of interest" description="Disordered" evidence="7">
    <location>
        <begin position="1303"/>
        <end position="1325"/>
    </location>
</feature>
<dbReference type="SUPFAM" id="SSF56024">
    <property type="entry name" value="Phospholipase D/nuclease"/>
    <property type="match status" value="2"/>
</dbReference>
<keyword evidence="6" id="KW-0443">Lipid metabolism</keyword>
<organism evidence="10 11">
    <name type="scientific">Vitis vinifera</name>
    <name type="common">Grape</name>
    <dbReference type="NCBI Taxonomy" id="29760"/>
    <lineage>
        <taxon>Eukaryota</taxon>
        <taxon>Viridiplantae</taxon>
        <taxon>Streptophyta</taxon>
        <taxon>Embryophyta</taxon>
        <taxon>Tracheophyta</taxon>
        <taxon>Spermatophyta</taxon>
        <taxon>Magnoliopsida</taxon>
        <taxon>eudicotyledons</taxon>
        <taxon>Gunneridae</taxon>
        <taxon>Pentapetalae</taxon>
        <taxon>rosids</taxon>
        <taxon>Vitales</taxon>
        <taxon>Vitaceae</taxon>
        <taxon>Viteae</taxon>
        <taxon>Vitis</taxon>
    </lineage>
</organism>
<dbReference type="Gene3D" id="3.30.870.10">
    <property type="entry name" value="Endonuclease Chain A"/>
    <property type="match status" value="2"/>
</dbReference>
<evidence type="ECO:0000256" key="2">
    <source>
        <dbReference type="ARBA" id="ARBA00012027"/>
    </source>
</evidence>